<evidence type="ECO:0000256" key="1">
    <source>
        <dbReference type="ARBA" id="ARBA00004167"/>
    </source>
</evidence>
<evidence type="ECO:0000259" key="12">
    <source>
        <dbReference type="PROSITE" id="PS50287"/>
    </source>
</evidence>
<feature type="disulfide bond" evidence="9">
    <location>
        <begin position="217"/>
        <end position="227"/>
    </location>
</feature>
<keyword evidence="5" id="KW-1133">Transmembrane helix</keyword>
<feature type="signal peptide" evidence="11">
    <location>
        <begin position="1"/>
        <end position="17"/>
    </location>
</feature>
<evidence type="ECO:0000313" key="15">
    <source>
        <dbReference type="Proteomes" id="UP000683360"/>
    </source>
</evidence>
<dbReference type="SMART" id="SM00241">
    <property type="entry name" value="ZP"/>
    <property type="match status" value="1"/>
</dbReference>
<keyword evidence="4" id="KW-0677">Repeat</keyword>
<dbReference type="Pfam" id="PF00100">
    <property type="entry name" value="Zona_pellucida"/>
    <property type="match status" value="1"/>
</dbReference>
<evidence type="ECO:0000256" key="11">
    <source>
        <dbReference type="SAM" id="SignalP"/>
    </source>
</evidence>
<dbReference type="InterPro" id="IPR001190">
    <property type="entry name" value="SRCR"/>
</dbReference>
<gene>
    <name evidence="14" type="ORF">MEDL_21458</name>
</gene>
<evidence type="ECO:0000256" key="10">
    <source>
        <dbReference type="SAM" id="MobiDB-lite"/>
    </source>
</evidence>
<feature type="region of interest" description="Disordered" evidence="10">
    <location>
        <begin position="649"/>
        <end position="680"/>
    </location>
</feature>
<keyword evidence="2" id="KW-0812">Transmembrane</keyword>
<feature type="region of interest" description="Disordered" evidence="10">
    <location>
        <begin position="555"/>
        <end position="617"/>
    </location>
</feature>
<evidence type="ECO:0000256" key="4">
    <source>
        <dbReference type="ARBA" id="ARBA00022737"/>
    </source>
</evidence>
<dbReference type="PROSITE" id="PS51034">
    <property type="entry name" value="ZP_2"/>
    <property type="match status" value="1"/>
</dbReference>
<evidence type="ECO:0000256" key="8">
    <source>
        <dbReference type="ARBA" id="ARBA00023180"/>
    </source>
</evidence>
<dbReference type="PROSITE" id="PS50287">
    <property type="entry name" value="SRCR_2"/>
    <property type="match status" value="2"/>
</dbReference>
<comment type="caution">
    <text evidence="14">The sequence shown here is derived from an EMBL/GenBank/DDBJ whole genome shotgun (WGS) entry which is preliminary data.</text>
</comment>
<evidence type="ECO:0000256" key="9">
    <source>
        <dbReference type="PROSITE-ProRule" id="PRU00196"/>
    </source>
</evidence>
<dbReference type="GO" id="GO:0016020">
    <property type="term" value="C:membrane"/>
    <property type="evidence" value="ECO:0007669"/>
    <property type="project" value="UniProtKB-SubCell"/>
</dbReference>
<dbReference type="InterPro" id="IPR042235">
    <property type="entry name" value="ZP-C_dom"/>
</dbReference>
<keyword evidence="15" id="KW-1185">Reference proteome</keyword>
<evidence type="ECO:0000256" key="3">
    <source>
        <dbReference type="ARBA" id="ARBA00022729"/>
    </source>
</evidence>
<organism evidence="14 15">
    <name type="scientific">Mytilus edulis</name>
    <name type="common">Blue mussel</name>
    <dbReference type="NCBI Taxonomy" id="6550"/>
    <lineage>
        <taxon>Eukaryota</taxon>
        <taxon>Metazoa</taxon>
        <taxon>Spiralia</taxon>
        <taxon>Lophotrochozoa</taxon>
        <taxon>Mollusca</taxon>
        <taxon>Bivalvia</taxon>
        <taxon>Autobranchia</taxon>
        <taxon>Pteriomorphia</taxon>
        <taxon>Mytilida</taxon>
        <taxon>Mytiloidea</taxon>
        <taxon>Mytilidae</taxon>
        <taxon>Mytilinae</taxon>
        <taxon>Mytilus</taxon>
    </lineage>
</organism>
<feature type="domain" description="SRCR" evidence="12">
    <location>
        <begin position="142"/>
        <end position="249"/>
    </location>
</feature>
<comment type="caution">
    <text evidence="9">Lacks conserved residue(s) required for the propagation of feature annotation.</text>
</comment>
<proteinExistence type="predicted"/>
<dbReference type="InterPro" id="IPR001507">
    <property type="entry name" value="ZP_dom"/>
</dbReference>
<dbReference type="PANTHER" id="PTHR48071">
    <property type="entry name" value="SRCR DOMAIN-CONTAINING PROTEIN"/>
    <property type="match status" value="1"/>
</dbReference>
<evidence type="ECO:0008006" key="16">
    <source>
        <dbReference type="Google" id="ProtNLM"/>
    </source>
</evidence>
<feature type="disulfide bond" evidence="9">
    <location>
        <begin position="91"/>
        <end position="101"/>
    </location>
</feature>
<keyword evidence="3 11" id="KW-0732">Signal</keyword>
<dbReference type="SMART" id="SM00202">
    <property type="entry name" value="SR"/>
    <property type="match status" value="2"/>
</dbReference>
<feature type="compositionally biased region" description="Low complexity" evidence="10">
    <location>
        <begin position="649"/>
        <end position="667"/>
    </location>
</feature>
<comment type="subcellular location">
    <subcellularLocation>
        <location evidence="1">Membrane</location>
        <topology evidence="1">Single-pass membrane protein</topology>
    </subcellularLocation>
</comment>
<sequence>MLFQLLFICGSVFLVKGQTTFTLAGNGATSSQGRVEVTWNNIKGTVCKNNFTDLSASVVCRQLGFNNGGVAVTDGRFGAGTGPILLDNVNCIGAEQDILQCSYDNQTNCVHSDDVGVICNGTTSVPITVQPSNCGTPSNLDIRLVGPANLIGVGYVEVRRNGVWGSICDDLWGKQDARVVCRMLCYDPNNAQAGAPIDIDHAKDQVSTTYHLDDVECTGTETNINQCPQSDGNHNCDAIQQEYASVTCVPLINTRLTAPIPDLICADGNFNIQFNCGTEVILNVTDIIYLNTIKYDYTLVQTVSGVQIVRVNTYKVEVERKEKAPGNFSIIMTLYNDSFITSLNQPVELILGEWLNVALKLEDTEGHPDLKLIVPDCKATPSDQPNDPTYFTLFSQKCAVDPTLGFFPLNSTTFGFRYQTFKFYQYANIYIHCNAWVCLTTEKNQDCDRTCNLTNTVGRRKRDASSRDVYQLLSQPLNFKQQAENSLIDRGGGWQVDLATTQRPSTLSATSAINMRSTKPSTPVSTVNPTGTTSKYIKVIDVGSSTTEAAIVTESVTDKNTPTPSPHPQSQTTVQTPSSLTTKQTVSVSLTARNGLTPTTPNNVQVKTSLSFSPSQNPFKLDSSTVKMHTTETTKQMVSGLPISSSGFNLTTVNQTNQNNAKTKTSTLSPSNSPTKMDSV</sequence>
<feature type="domain" description="ZP" evidence="13">
    <location>
        <begin position="184"/>
        <end position="454"/>
    </location>
</feature>
<evidence type="ECO:0000256" key="6">
    <source>
        <dbReference type="ARBA" id="ARBA00023136"/>
    </source>
</evidence>
<name>A0A8S3RJW2_MYTED</name>
<evidence type="ECO:0000256" key="5">
    <source>
        <dbReference type="ARBA" id="ARBA00022989"/>
    </source>
</evidence>
<dbReference type="FunFam" id="3.10.250.10:FF:000016">
    <property type="entry name" value="Scavenger receptor cysteine-rich protein type 12"/>
    <property type="match status" value="1"/>
</dbReference>
<feature type="domain" description="SRCR" evidence="12">
    <location>
        <begin position="21"/>
        <end position="120"/>
    </location>
</feature>
<dbReference type="Gene3D" id="2.60.40.4100">
    <property type="entry name" value="Zona pellucida, ZP-C domain"/>
    <property type="match status" value="1"/>
</dbReference>
<evidence type="ECO:0000256" key="2">
    <source>
        <dbReference type="ARBA" id="ARBA00022692"/>
    </source>
</evidence>
<protein>
    <recommendedName>
        <fullName evidence="16">Deleted in malignant brain tumors 1 protein-like</fullName>
    </recommendedName>
</protein>
<evidence type="ECO:0000259" key="13">
    <source>
        <dbReference type="PROSITE" id="PS51034"/>
    </source>
</evidence>
<keyword evidence="8" id="KW-0325">Glycoprotein</keyword>
<feature type="chain" id="PRO_5035721450" description="Deleted in malignant brain tumors 1 protein-like" evidence="11">
    <location>
        <begin position="18"/>
        <end position="680"/>
    </location>
</feature>
<dbReference type="FunFam" id="3.10.250.10:FF:000001">
    <property type="entry name" value="Lysyl oxidase 4 isoform X1"/>
    <property type="match status" value="1"/>
</dbReference>
<dbReference type="Proteomes" id="UP000683360">
    <property type="component" value="Unassembled WGS sequence"/>
</dbReference>
<feature type="compositionally biased region" description="Polar residues" evidence="10">
    <location>
        <begin position="668"/>
        <end position="680"/>
    </location>
</feature>
<dbReference type="EMBL" id="CAJPWZ010001072">
    <property type="protein sequence ID" value="CAG2207224.1"/>
    <property type="molecule type" value="Genomic_DNA"/>
</dbReference>
<dbReference type="InterPro" id="IPR055355">
    <property type="entry name" value="ZP-C"/>
</dbReference>
<dbReference type="SUPFAM" id="SSF56487">
    <property type="entry name" value="SRCR-like"/>
    <property type="match status" value="2"/>
</dbReference>
<feature type="compositionally biased region" description="Low complexity" evidence="10">
    <location>
        <begin position="568"/>
        <end position="582"/>
    </location>
</feature>
<dbReference type="PANTHER" id="PTHR48071:SF18">
    <property type="entry name" value="DELETED IN MALIGNANT BRAIN TUMORS 1 PROTEIN-RELATED"/>
    <property type="match status" value="1"/>
</dbReference>
<keyword evidence="7 9" id="KW-1015">Disulfide bond</keyword>
<evidence type="ECO:0000313" key="14">
    <source>
        <dbReference type="EMBL" id="CAG2207224.1"/>
    </source>
</evidence>
<evidence type="ECO:0000256" key="7">
    <source>
        <dbReference type="ARBA" id="ARBA00023157"/>
    </source>
</evidence>
<dbReference type="OrthoDB" id="10063988at2759"/>
<reference evidence="14" key="1">
    <citation type="submission" date="2021-03" db="EMBL/GenBank/DDBJ databases">
        <authorList>
            <person name="Bekaert M."/>
        </authorList>
    </citation>
    <scope>NUCLEOTIDE SEQUENCE</scope>
</reference>
<dbReference type="Pfam" id="PF00530">
    <property type="entry name" value="SRCR"/>
    <property type="match status" value="2"/>
</dbReference>
<keyword evidence="6" id="KW-0472">Membrane</keyword>
<dbReference type="AlphaFoldDB" id="A0A8S3RJW2"/>
<feature type="compositionally biased region" description="Polar residues" evidence="10">
    <location>
        <begin position="583"/>
        <end position="617"/>
    </location>
</feature>
<accession>A0A8S3RJW2</accession>
<dbReference type="PRINTS" id="PR00258">
    <property type="entry name" value="SPERACTRCPTR"/>
</dbReference>
<dbReference type="Gene3D" id="3.10.250.10">
    <property type="entry name" value="SRCR-like domain"/>
    <property type="match status" value="2"/>
</dbReference>
<dbReference type="InterPro" id="IPR036772">
    <property type="entry name" value="SRCR-like_dom_sf"/>
</dbReference>